<dbReference type="InterPro" id="IPR001841">
    <property type="entry name" value="Znf_RING"/>
</dbReference>
<dbReference type="SMART" id="SM00184">
    <property type="entry name" value="RING"/>
    <property type="match status" value="1"/>
</dbReference>
<evidence type="ECO:0000256" key="2">
    <source>
        <dbReference type="ARBA" id="ARBA00022723"/>
    </source>
</evidence>
<keyword evidence="5" id="KW-0539">Nucleus</keyword>
<feature type="compositionally biased region" description="Polar residues" evidence="7">
    <location>
        <begin position="114"/>
        <end position="128"/>
    </location>
</feature>
<dbReference type="GO" id="GO:0035102">
    <property type="term" value="C:PRC1 complex"/>
    <property type="evidence" value="ECO:0000318"/>
    <property type="project" value="GO_Central"/>
</dbReference>
<dbReference type="EMBL" id="DS985248">
    <property type="protein sequence ID" value="EDV22748.1"/>
    <property type="molecule type" value="Genomic_DNA"/>
</dbReference>
<keyword evidence="10" id="KW-1185">Reference proteome</keyword>
<protein>
    <recommendedName>
        <fullName evidence="8">RING-type domain-containing protein</fullName>
    </recommendedName>
</protein>
<evidence type="ECO:0000256" key="3">
    <source>
        <dbReference type="ARBA" id="ARBA00022771"/>
    </source>
</evidence>
<dbReference type="Proteomes" id="UP000009022">
    <property type="component" value="Unassembled WGS sequence"/>
</dbReference>
<dbReference type="CTD" id="6756008"/>
<dbReference type="PROSITE" id="PS00518">
    <property type="entry name" value="ZF_RING_1"/>
    <property type="match status" value="1"/>
</dbReference>
<evidence type="ECO:0000259" key="8">
    <source>
        <dbReference type="PROSITE" id="PS50089"/>
    </source>
</evidence>
<keyword evidence="2" id="KW-0479">Metal-binding</keyword>
<dbReference type="GeneID" id="6756008"/>
<evidence type="ECO:0000256" key="6">
    <source>
        <dbReference type="PROSITE-ProRule" id="PRU00175"/>
    </source>
</evidence>
<dbReference type="InterPro" id="IPR051507">
    <property type="entry name" value="PcG_RING_finger"/>
</dbReference>
<dbReference type="KEGG" id="tad:TRIADDRAFT_28240"/>
<dbReference type="PhylomeDB" id="B3S391"/>
<dbReference type="eggNOG" id="KOG2660">
    <property type="taxonomic scope" value="Eukaryota"/>
</dbReference>
<reference evidence="9 10" key="1">
    <citation type="journal article" date="2008" name="Nature">
        <title>The Trichoplax genome and the nature of placozoans.</title>
        <authorList>
            <person name="Srivastava M."/>
            <person name="Begovic E."/>
            <person name="Chapman J."/>
            <person name="Putnam N.H."/>
            <person name="Hellsten U."/>
            <person name="Kawashima T."/>
            <person name="Kuo A."/>
            <person name="Mitros T."/>
            <person name="Salamov A."/>
            <person name="Carpenter M.L."/>
            <person name="Signorovitch A.Y."/>
            <person name="Moreno M.A."/>
            <person name="Kamm K."/>
            <person name="Grimwood J."/>
            <person name="Schmutz J."/>
            <person name="Shapiro H."/>
            <person name="Grigoriev I.V."/>
            <person name="Buss L.W."/>
            <person name="Schierwater B."/>
            <person name="Dellaporta S.L."/>
            <person name="Rokhsar D.S."/>
        </authorList>
    </citation>
    <scope>NUCLEOTIDE SEQUENCE [LARGE SCALE GENOMIC DNA]</scope>
    <source>
        <strain evidence="9 10">Grell-BS-1999</strain>
    </source>
</reference>
<dbReference type="OrthoDB" id="1305878at2759"/>
<dbReference type="FunFam" id="3.30.40.10:FF:000033">
    <property type="entry name" value="Polycomb group RING finger protein 3"/>
    <property type="match status" value="1"/>
</dbReference>
<evidence type="ECO:0000313" key="9">
    <source>
        <dbReference type="EMBL" id="EDV22748.1"/>
    </source>
</evidence>
<keyword evidence="4" id="KW-0862">Zinc</keyword>
<feature type="region of interest" description="Disordered" evidence="7">
    <location>
        <begin position="107"/>
        <end position="128"/>
    </location>
</feature>
<dbReference type="InterPro" id="IPR017907">
    <property type="entry name" value="Znf_RING_CS"/>
</dbReference>
<sequence length="232" mass="27091">MKRTLALKELNPCLTCSLCDGYLVNATTVVECLHTFCKSCIVKHLEDSNNCPKCDNVVHQSHPLQYISYDRTMQDLVYKLVPGLQERELETEREFYESRGLRWPKKRLSDSENENSPAKKNKSANSYSNDACDYHRADEQIAIILECKKSNGYNLDQLHRKFLLCSVQATVMHLKKFVAKKLQISKPYELEILCNDEILGKDHTLKFICLTRWRNKETPLVLHYQPRENYDD</sequence>
<dbReference type="InParanoid" id="B3S391"/>
<dbReference type="Gene3D" id="3.10.20.90">
    <property type="entry name" value="Phosphatidylinositol 3-kinase Catalytic Subunit, Chain A, domain 1"/>
    <property type="match status" value="1"/>
</dbReference>
<dbReference type="HOGENOM" id="CLU_046427_4_1_1"/>
<name>B3S391_TRIAD</name>
<gene>
    <name evidence="9" type="ORF">TRIADDRAFT_28240</name>
</gene>
<dbReference type="InterPro" id="IPR032443">
    <property type="entry name" value="RAWUL"/>
</dbReference>
<comment type="subcellular location">
    <subcellularLocation>
        <location evidence="1">Nucleus</location>
    </subcellularLocation>
</comment>
<dbReference type="SUPFAM" id="SSF57850">
    <property type="entry name" value="RING/U-box"/>
    <property type="match status" value="1"/>
</dbReference>
<evidence type="ECO:0000313" key="10">
    <source>
        <dbReference type="Proteomes" id="UP000009022"/>
    </source>
</evidence>
<evidence type="ECO:0000256" key="7">
    <source>
        <dbReference type="SAM" id="MobiDB-lite"/>
    </source>
</evidence>
<dbReference type="Gene3D" id="3.30.40.10">
    <property type="entry name" value="Zinc/RING finger domain, C3HC4 (zinc finger)"/>
    <property type="match status" value="1"/>
</dbReference>
<dbReference type="InterPro" id="IPR013083">
    <property type="entry name" value="Znf_RING/FYVE/PHD"/>
</dbReference>
<proteinExistence type="predicted"/>
<dbReference type="CDD" id="cd17083">
    <property type="entry name" value="RAWUL_PCGF3"/>
    <property type="match status" value="1"/>
</dbReference>
<feature type="domain" description="RING-type" evidence="8">
    <location>
        <begin position="16"/>
        <end position="55"/>
    </location>
</feature>
<organism evidence="9 10">
    <name type="scientific">Trichoplax adhaerens</name>
    <name type="common">Trichoplax reptans</name>
    <dbReference type="NCBI Taxonomy" id="10228"/>
    <lineage>
        <taxon>Eukaryota</taxon>
        <taxon>Metazoa</taxon>
        <taxon>Placozoa</taxon>
        <taxon>Uniplacotomia</taxon>
        <taxon>Trichoplacea</taxon>
        <taxon>Trichoplacidae</taxon>
        <taxon>Trichoplax</taxon>
    </lineage>
</organism>
<dbReference type="AlphaFoldDB" id="B3S391"/>
<accession>B3S391</accession>
<dbReference type="STRING" id="10228.B3S391"/>
<dbReference type="Pfam" id="PF16207">
    <property type="entry name" value="RAWUL"/>
    <property type="match status" value="1"/>
</dbReference>
<dbReference type="OMA" id="EHITCEI"/>
<dbReference type="RefSeq" id="XP_002114614.1">
    <property type="nucleotide sequence ID" value="XM_002114578.1"/>
</dbReference>
<dbReference type="GO" id="GO:0006357">
    <property type="term" value="P:regulation of transcription by RNA polymerase II"/>
    <property type="evidence" value="ECO:0000318"/>
    <property type="project" value="GO_Central"/>
</dbReference>
<keyword evidence="3 6" id="KW-0863">Zinc-finger</keyword>
<evidence type="ECO:0000256" key="5">
    <source>
        <dbReference type="ARBA" id="ARBA00023242"/>
    </source>
</evidence>
<dbReference type="PROSITE" id="PS50089">
    <property type="entry name" value="ZF_RING_2"/>
    <property type="match status" value="1"/>
</dbReference>
<dbReference type="PANTHER" id="PTHR45893">
    <property type="entry name" value="POLYCOMB GROUP RING FINGER PROTEIN"/>
    <property type="match status" value="1"/>
</dbReference>
<evidence type="ECO:0000256" key="1">
    <source>
        <dbReference type="ARBA" id="ARBA00004123"/>
    </source>
</evidence>
<dbReference type="Pfam" id="PF13923">
    <property type="entry name" value="zf-C3HC4_2"/>
    <property type="match status" value="1"/>
</dbReference>
<evidence type="ECO:0000256" key="4">
    <source>
        <dbReference type="ARBA" id="ARBA00022833"/>
    </source>
</evidence>
<dbReference type="GO" id="GO:0008270">
    <property type="term" value="F:zinc ion binding"/>
    <property type="evidence" value="ECO:0007669"/>
    <property type="project" value="UniProtKB-KW"/>
</dbReference>